<feature type="compositionally biased region" description="Basic and acidic residues" evidence="1">
    <location>
        <begin position="159"/>
        <end position="169"/>
    </location>
</feature>
<keyword evidence="2" id="KW-0472">Membrane</keyword>
<feature type="region of interest" description="Disordered" evidence="1">
    <location>
        <begin position="220"/>
        <end position="664"/>
    </location>
</feature>
<feature type="region of interest" description="Disordered" evidence="1">
    <location>
        <begin position="42"/>
        <end position="80"/>
    </location>
</feature>
<dbReference type="RefSeq" id="WP_121280181.1">
    <property type="nucleotide sequence ID" value="NZ_RBZV01000009.1"/>
</dbReference>
<feature type="compositionally biased region" description="Basic residues" evidence="1">
    <location>
        <begin position="610"/>
        <end position="622"/>
    </location>
</feature>
<reference evidence="3 4" key="1">
    <citation type="submission" date="2018-10" db="EMBL/GenBank/DDBJ databases">
        <title>Paraburkholderia sp. 7MK8-2, isolated from soil.</title>
        <authorList>
            <person name="Gao Z.-H."/>
            <person name="Qiu L.-H."/>
        </authorList>
    </citation>
    <scope>NUCLEOTIDE SEQUENCE [LARGE SCALE GENOMIC DNA]</scope>
    <source>
        <strain evidence="3 4">7MK8-2</strain>
    </source>
</reference>
<organism evidence="3 4">
    <name type="scientific">Trinickia fusca</name>
    <dbReference type="NCBI Taxonomy" id="2419777"/>
    <lineage>
        <taxon>Bacteria</taxon>
        <taxon>Pseudomonadati</taxon>
        <taxon>Pseudomonadota</taxon>
        <taxon>Betaproteobacteria</taxon>
        <taxon>Burkholderiales</taxon>
        <taxon>Burkholderiaceae</taxon>
        <taxon>Trinickia</taxon>
    </lineage>
</organism>
<feature type="compositionally biased region" description="Low complexity" evidence="1">
    <location>
        <begin position="549"/>
        <end position="567"/>
    </location>
</feature>
<evidence type="ECO:0000313" key="4">
    <source>
        <dbReference type="Proteomes" id="UP000280434"/>
    </source>
</evidence>
<evidence type="ECO:0000256" key="1">
    <source>
        <dbReference type="SAM" id="MobiDB-lite"/>
    </source>
</evidence>
<feature type="compositionally biased region" description="Polar residues" evidence="1">
    <location>
        <begin position="623"/>
        <end position="633"/>
    </location>
</feature>
<feature type="compositionally biased region" description="Pro residues" evidence="1">
    <location>
        <begin position="242"/>
        <end position="256"/>
    </location>
</feature>
<feature type="transmembrane region" description="Helical" evidence="2">
    <location>
        <begin position="87"/>
        <end position="105"/>
    </location>
</feature>
<evidence type="ECO:0000313" key="3">
    <source>
        <dbReference type="EMBL" id="RKP45579.1"/>
    </source>
</evidence>
<feature type="compositionally biased region" description="Pro residues" evidence="1">
    <location>
        <begin position="350"/>
        <end position="364"/>
    </location>
</feature>
<feature type="compositionally biased region" description="Basic and acidic residues" evidence="1">
    <location>
        <begin position="539"/>
        <end position="548"/>
    </location>
</feature>
<feature type="compositionally biased region" description="Low complexity" evidence="1">
    <location>
        <begin position="444"/>
        <end position="455"/>
    </location>
</feature>
<feature type="compositionally biased region" description="Low complexity" evidence="1">
    <location>
        <begin position="278"/>
        <end position="291"/>
    </location>
</feature>
<dbReference type="EMBL" id="RBZV01000009">
    <property type="protein sequence ID" value="RKP45579.1"/>
    <property type="molecule type" value="Genomic_DNA"/>
</dbReference>
<feature type="region of interest" description="Disordered" evidence="1">
    <location>
        <begin position="159"/>
        <end position="201"/>
    </location>
</feature>
<feature type="compositionally biased region" description="Low complexity" evidence="1">
    <location>
        <begin position="331"/>
        <end position="345"/>
    </location>
</feature>
<comment type="caution">
    <text evidence="3">The sequence shown here is derived from an EMBL/GenBank/DDBJ whole genome shotgun (WGS) entry which is preliminary data.</text>
</comment>
<keyword evidence="4" id="KW-1185">Reference proteome</keyword>
<feature type="compositionally biased region" description="Low complexity" evidence="1">
    <location>
        <begin position="480"/>
        <end position="496"/>
    </location>
</feature>
<keyword evidence="2" id="KW-0812">Transmembrane</keyword>
<dbReference type="AlphaFoldDB" id="A0A494XBR7"/>
<evidence type="ECO:0000256" key="2">
    <source>
        <dbReference type="SAM" id="Phobius"/>
    </source>
</evidence>
<proteinExistence type="predicted"/>
<keyword evidence="2" id="KW-1133">Transmembrane helix</keyword>
<feature type="compositionally biased region" description="Low complexity" evidence="1">
    <location>
        <begin position="220"/>
        <end position="235"/>
    </location>
</feature>
<gene>
    <name evidence="3" type="ORF">D7S89_19765</name>
</gene>
<feature type="compositionally biased region" description="Basic and acidic residues" evidence="1">
    <location>
        <begin position="644"/>
        <end position="664"/>
    </location>
</feature>
<feature type="compositionally biased region" description="Pro residues" evidence="1">
    <location>
        <begin position="292"/>
        <end position="306"/>
    </location>
</feature>
<feature type="compositionally biased region" description="Low complexity" evidence="1">
    <location>
        <begin position="307"/>
        <end position="320"/>
    </location>
</feature>
<feature type="compositionally biased region" description="Low complexity" evidence="1">
    <location>
        <begin position="587"/>
        <end position="600"/>
    </location>
</feature>
<name>A0A494XBR7_9BURK</name>
<accession>A0A494XBR7</accession>
<feature type="compositionally biased region" description="Low complexity" evidence="1">
    <location>
        <begin position="365"/>
        <end position="378"/>
    </location>
</feature>
<dbReference type="Proteomes" id="UP000280434">
    <property type="component" value="Unassembled WGS sequence"/>
</dbReference>
<protein>
    <submittedName>
        <fullName evidence="3">Uncharacterized protein</fullName>
    </submittedName>
</protein>
<dbReference type="OrthoDB" id="9114999at2"/>
<sequence length="664" mass="68901">MHTQATSKAAHVVACIGCGTALPPECTTCPRCGRPVLLRTAARAGPPPRTAGDDERAQAQTRASSALPRHFTQADPNGARRWGLSRGTAFMLFGFVLAFGTYIAIAEHENAQVKWRAVGGSVAKRAPSDTTNTAVAPPNPATSDALVALLAQQIASVRDEDAADAERLRNLPSQRGRQRHDHGRSSGETTVAAASAPSVEKQSIAVPPVQPLADMAVPVKPAPQAQKQAPASAPPLTQATPPAMPKLPIPSAPAQPPAQSIVQSPKPSQQHVAEVTVPTKPAPQAQAQATPPAIPKPSIPSAPAQPPAQSVVQSPAPSQQHLTEVTRSTKPAPQAQAPASTPPLARATPPAMPKPSIPPAPAQPPAQSMVQSPAPSQQHLANLTAPTTPPPRAQAPASTPPLVQTTPPAAPKPWLLPAPAQSMVQSPTPPPQHSTDLAIPTKPAPQAQMPASPAATRLAQAAPHAPHRRTTTPGRPHPPARAVAQAPKSPAAATPASKRQAPILAEQLAEGPAAGCSGNEPIDCTTTRDAPVVTLDTPFDSHSEEHADAPAGTRTEAETAADTRANTSATVSSGVVLRPEQAPNVEAAPPSSSTAQTAHAHTPERTASASHRHPNATRHVRAHTTNTNTSPSAWPSWPQWLADLPHDTRREPPRQERDPIYHGR</sequence>